<dbReference type="PANTHER" id="PTHR43790:SF8">
    <property type="entry name" value="SUGAR ABC TRANSPORTER ATP-BINDING PROTEIN"/>
    <property type="match status" value="1"/>
</dbReference>
<feature type="non-terminal residue" evidence="4">
    <location>
        <position position="243"/>
    </location>
</feature>
<dbReference type="InterPro" id="IPR027417">
    <property type="entry name" value="P-loop_NTPase"/>
</dbReference>
<keyword evidence="2 4" id="KW-0067">ATP-binding</keyword>
<dbReference type="Pfam" id="PF00005">
    <property type="entry name" value="ABC_tran"/>
    <property type="match status" value="1"/>
</dbReference>
<keyword evidence="1" id="KW-0547">Nucleotide-binding</keyword>
<gene>
    <name evidence="4" type="ORF">J7S33_17030</name>
</gene>
<evidence type="ECO:0000313" key="5">
    <source>
        <dbReference type="Proteomes" id="UP000671828"/>
    </source>
</evidence>
<reference evidence="4" key="1">
    <citation type="submission" date="2021-04" db="EMBL/GenBank/DDBJ databases">
        <title>Saccharothrix algeriensis WGS.</title>
        <authorList>
            <person name="Stuskova K."/>
            <person name="Hakalova E."/>
            <person name="Tebbal A.B."/>
            <person name="Eichmeier A."/>
        </authorList>
    </citation>
    <scope>NUCLEOTIDE SEQUENCE</scope>
    <source>
        <strain evidence="4">NRRL B-24137</strain>
    </source>
</reference>
<dbReference type="Gene3D" id="3.40.50.300">
    <property type="entry name" value="P-loop containing nucleotide triphosphate hydrolases"/>
    <property type="match status" value="1"/>
</dbReference>
<dbReference type="GO" id="GO:0016887">
    <property type="term" value="F:ATP hydrolysis activity"/>
    <property type="evidence" value="ECO:0007669"/>
    <property type="project" value="InterPro"/>
</dbReference>
<accession>A0A8T8HS37</accession>
<evidence type="ECO:0000259" key="3">
    <source>
        <dbReference type="PROSITE" id="PS50893"/>
    </source>
</evidence>
<dbReference type="PROSITE" id="PS50893">
    <property type="entry name" value="ABC_TRANSPORTER_2"/>
    <property type="match status" value="1"/>
</dbReference>
<dbReference type="Proteomes" id="UP000671828">
    <property type="component" value="Chromosome"/>
</dbReference>
<sequence>MTGAPLLEARGIGKSHGGVVALRDVSVVVRAGEVTCVLGDNGAGKSTLIKVLAGVHRPDRGVLLVAGEETRFASPREALDRGIATVHQDLAVVPLMSVWRNFVLGSEPTRGFGPLRLLDRRRAREVTRSALAALGVDLRDVEQPVGTLSGGERQCVAIARAVHLGAKVLILDEPTAALGVKQAGLVLRHVARARDRGLGVVLITHNPQHAYSVGDRFLLLERGRVVSSHMKSGIGPVGSAAGM</sequence>
<dbReference type="CDD" id="cd03216">
    <property type="entry name" value="ABC_Carb_Monos_I"/>
    <property type="match status" value="1"/>
</dbReference>
<name>A0A8T8HS37_9PSEU</name>
<dbReference type="InterPro" id="IPR050107">
    <property type="entry name" value="ABC_carbohydrate_import_ATPase"/>
</dbReference>
<dbReference type="SMART" id="SM00382">
    <property type="entry name" value="AAA"/>
    <property type="match status" value="1"/>
</dbReference>
<dbReference type="InterPro" id="IPR003593">
    <property type="entry name" value="AAA+_ATPase"/>
</dbReference>
<dbReference type="AlphaFoldDB" id="A0A8T8HS37"/>
<organism evidence="4 5">
    <name type="scientific">Saccharothrix algeriensis</name>
    <dbReference type="NCBI Taxonomy" id="173560"/>
    <lineage>
        <taxon>Bacteria</taxon>
        <taxon>Bacillati</taxon>
        <taxon>Actinomycetota</taxon>
        <taxon>Actinomycetes</taxon>
        <taxon>Pseudonocardiales</taxon>
        <taxon>Pseudonocardiaceae</taxon>
        <taxon>Saccharothrix</taxon>
    </lineage>
</organism>
<dbReference type="InterPro" id="IPR017871">
    <property type="entry name" value="ABC_transporter-like_CS"/>
</dbReference>
<dbReference type="PROSITE" id="PS00211">
    <property type="entry name" value="ABC_TRANSPORTER_1"/>
    <property type="match status" value="1"/>
</dbReference>
<evidence type="ECO:0000256" key="1">
    <source>
        <dbReference type="ARBA" id="ARBA00022741"/>
    </source>
</evidence>
<feature type="domain" description="ABC transporter" evidence="3">
    <location>
        <begin position="7"/>
        <end position="243"/>
    </location>
</feature>
<evidence type="ECO:0000313" key="4">
    <source>
        <dbReference type="EMBL" id="QTR01191.1"/>
    </source>
</evidence>
<proteinExistence type="predicted"/>
<dbReference type="PANTHER" id="PTHR43790">
    <property type="entry name" value="CARBOHYDRATE TRANSPORT ATP-BINDING PROTEIN MG119-RELATED"/>
    <property type="match status" value="1"/>
</dbReference>
<protein>
    <submittedName>
        <fullName evidence="4">Sugar ABC transporter ATP-binding protein</fullName>
    </submittedName>
</protein>
<dbReference type="SUPFAM" id="SSF52540">
    <property type="entry name" value="P-loop containing nucleoside triphosphate hydrolases"/>
    <property type="match status" value="1"/>
</dbReference>
<dbReference type="GO" id="GO:0005524">
    <property type="term" value="F:ATP binding"/>
    <property type="evidence" value="ECO:0007669"/>
    <property type="project" value="UniProtKB-KW"/>
</dbReference>
<evidence type="ECO:0000256" key="2">
    <source>
        <dbReference type="ARBA" id="ARBA00022840"/>
    </source>
</evidence>
<dbReference type="EMBL" id="CP072788">
    <property type="protein sequence ID" value="QTR01191.1"/>
    <property type="molecule type" value="Genomic_DNA"/>
</dbReference>
<dbReference type="InterPro" id="IPR003439">
    <property type="entry name" value="ABC_transporter-like_ATP-bd"/>
</dbReference>